<evidence type="ECO:0000256" key="8">
    <source>
        <dbReference type="ARBA" id="ARBA00023180"/>
    </source>
</evidence>
<gene>
    <name evidence="12" type="ORF">CAPTEDRAFT_217023</name>
</gene>
<reference evidence="14" key="1">
    <citation type="submission" date="2012-12" db="EMBL/GenBank/DDBJ databases">
        <authorList>
            <person name="Hellsten U."/>
            <person name="Grimwood J."/>
            <person name="Chapman J.A."/>
            <person name="Shapiro H."/>
            <person name="Aerts A."/>
            <person name="Otillar R.P."/>
            <person name="Terry A.Y."/>
            <person name="Boore J.L."/>
            <person name="Simakov O."/>
            <person name="Marletaz F."/>
            <person name="Cho S.-J."/>
            <person name="Edsinger-Gonzales E."/>
            <person name="Havlak P."/>
            <person name="Kuo D.-H."/>
            <person name="Larsson T."/>
            <person name="Lv J."/>
            <person name="Arendt D."/>
            <person name="Savage R."/>
            <person name="Osoegawa K."/>
            <person name="de Jong P."/>
            <person name="Lindberg D.R."/>
            <person name="Seaver E.C."/>
            <person name="Weisblat D.A."/>
            <person name="Putnam N.H."/>
            <person name="Grigoriev I.V."/>
            <person name="Rokhsar D.S."/>
        </authorList>
    </citation>
    <scope>NUCLEOTIDE SEQUENCE</scope>
    <source>
        <strain evidence="14">I ESC-2004</strain>
    </source>
</reference>
<feature type="transmembrane region" description="Helical" evidence="10">
    <location>
        <begin position="30"/>
        <end position="55"/>
    </location>
</feature>
<comment type="subcellular location">
    <subcellularLocation>
        <location evidence="1">Cell membrane</location>
        <topology evidence="1">Multi-pass membrane protein</topology>
    </subcellularLocation>
</comment>
<evidence type="ECO:0000256" key="1">
    <source>
        <dbReference type="ARBA" id="ARBA00004651"/>
    </source>
</evidence>
<sequence>MESNFTTAASEMTTAAMRPLQLFSRGYTTVWLVIRMLEALLAVVTNTCTVITILVSPSLRSTSLSTFLLSMGFSDCLYGITFGAHNIIRLKALSGDNNPNFGTLTRMLCVVTSIATHCSLICTTWISIDRAIATSFPFDYKKRVTVTRCRIFVCATWIYSIISTTALGLVKYFDLSDAEKSKVLSNVADIFPTTAYRYYVTLQIFVFLFSNVLLYWRIVVSVAIRKKKSGGKKNEKLTKMVIIVLTVMLICWLPGNLLYFVKVPNPYLDPDGFKVFSVIYNVIVIMISVPSFANAFVYAGQHKDYRAAYATLFGCKSMASVGVIQASHNTSSKTTNSTKAN</sequence>
<feature type="transmembrane region" description="Helical" evidence="10">
    <location>
        <begin position="275"/>
        <end position="299"/>
    </location>
</feature>
<keyword evidence="2" id="KW-1003">Cell membrane</keyword>
<evidence type="ECO:0000313" key="12">
    <source>
        <dbReference type="EMBL" id="ELU08749.1"/>
    </source>
</evidence>
<evidence type="ECO:0000256" key="7">
    <source>
        <dbReference type="ARBA" id="ARBA00023170"/>
    </source>
</evidence>
<evidence type="ECO:0000256" key="4">
    <source>
        <dbReference type="ARBA" id="ARBA00022989"/>
    </source>
</evidence>
<dbReference type="EnsemblMetazoa" id="CapteT217023">
    <property type="protein sequence ID" value="CapteP217023"/>
    <property type="gene ID" value="CapteG217023"/>
</dbReference>
<feature type="transmembrane region" description="Helical" evidence="10">
    <location>
        <begin position="67"/>
        <end position="84"/>
    </location>
</feature>
<dbReference type="PROSITE" id="PS50262">
    <property type="entry name" value="G_PROTEIN_RECEP_F1_2"/>
    <property type="match status" value="1"/>
</dbReference>
<dbReference type="PANTHER" id="PTHR24246:SF27">
    <property type="entry name" value="ADENOSINE RECEPTOR, ISOFORM A"/>
    <property type="match status" value="1"/>
</dbReference>
<dbReference type="InterPro" id="IPR000276">
    <property type="entry name" value="GPCR_Rhodpsn"/>
</dbReference>
<feature type="transmembrane region" description="Helical" evidence="10">
    <location>
        <begin position="104"/>
        <end position="128"/>
    </location>
</feature>
<organism evidence="12">
    <name type="scientific">Capitella teleta</name>
    <name type="common">Polychaete worm</name>
    <dbReference type="NCBI Taxonomy" id="283909"/>
    <lineage>
        <taxon>Eukaryota</taxon>
        <taxon>Metazoa</taxon>
        <taxon>Spiralia</taxon>
        <taxon>Lophotrochozoa</taxon>
        <taxon>Annelida</taxon>
        <taxon>Polychaeta</taxon>
        <taxon>Sedentaria</taxon>
        <taxon>Scolecida</taxon>
        <taxon>Capitellidae</taxon>
        <taxon>Capitella</taxon>
    </lineage>
</organism>
<dbReference type="GO" id="GO:0005886">
    <property type="term" value="C:plasma membrane"/>
    <property type="evidence" value="ECO:0007669"/>
    <property type="project" value="UniProtKB-SubCell"/>
</dbReference>
<dbReference type="STRING" id="283909.R7UQE4"/>
<feature type="domain" description="G-protein coupled receptors family 1 profile" evidence="11">
    <location>
        <begin position="45"/>
        <end position="298"/>
    </location>
</feature>
<evidence type="ECO:0000313" key="14">
    <source>
        <dbReference type="Proteomes" id="UP000014760"/>
    </source>
</evidence>
<dbReference type="PANTHER" id="PTHR24246">
    <property type="entry name" value="OLFACTORY RECEPTOR AND ADENOSINE RECEPTOR"/>
    <property type="match status" value="1"/>
</dbReference>
<keyword evidence="14" id="KW-1185">Reference proteome</keyword>
<dbReference type="PRINTS" id="PR00237">
    <property type="entry name" value="GPCRRHODOPSN"/>
</dbReference>
<dbReference type="Proteomes" id="UP000014760">
    <property type="component" value="Unassembled WGS sequence"/>
</dbReference>
<keyword evidence="9" id="KW-0807">Transducer</keyword>
<evidence type="ECO:0000256" key="10">
    <source>
        <dbReference type="SAM" id="Phobius"/>
    </source>
</evidence>
<keyword evidence="4 10" id="KW-1133">Transmembrane helix</keyword>
<evidence type="ECO:0000259" key="11">
    <source>
        <dbReference type="PROSITE" id="PS50262"/>
    </source>
</evidence>
<dbReference type="OMA" id="YTANMEL"/>
<feature type="transmembrane region" description="Helical" evidence="10">
    <location>
        <begin position="149"/>
        <end position="170"/>
    </location>
</feature>
<dbReference type="EMBL" id="KB298780">
    <property type="protein sequence ID" value="ELU08749.1"/>
    <property type="molecule type" value="Genomic_DNA"/>
</dbReference>
<protein>
    <recommendedName>
        <fullName evidence="11">G-protein coupled receptors family 1 profile domain-containing protein</fullName>
    </recommendedName>
</protein>
<keyword evidence="7" id="KW-0675">Receptor</keyword>
<evidence type="ECO:0000256" key="3">
    <source>
        <dbReference type="ARBA" id="ARBA00022692"/>
    </source>
</evidence>
<dbReference type="HOGENOM" id="CLU_063530_0_0_1"/>
<keyword evidence="5" id="KW-0297">G-protein coupled receptor</keyword>
<keyword evidence="6 10" id="KW-0472">Membrane</keyword>
<feature type="transmembrane region" description="Helical" evidence="10">
    <location>
        <begin position="237"/>
        <end position="255"/>
    </location>
</feature>
<evidence type="ECO:0000256" key="6">
    <source>
        <dbReference type="ARBA" id="ARBA00023136"/>
    </source>
</evidence>
<evidence type="ECO:0000313" key="13">
    <source>
        <dbReference type="EnsemblMetazoa" id="CapteP217023"/>
    </source>
</evidence>
<accession>R7UQE4</accession>
<keyword evidence="3 10" id="KW-0812">Transmembrane</keyword>
<dbReference type="GO" id="GO:0004930">
    <property type="term" value="F:G protein-coupled receptor activity"/>
    <property type="evidence" value="ECO:0007669"/>
    <property type="project" value="UniProtKB-KW"/>
</dbReference>
<dbReference type="AlphaFoldDB" id="R7UQE4"/>
<dbReference type="EMBL" id="AMQN01006615">
    <property type="status" value="NOT_ANNOTATED_CDS"/>
    <property type="molecule type" value="Genomic_DNA"/>
</dbReference>
<proteinExistence type="predicted"/>
<reference evidence="13" key="3">
    <citation type="submission" date="2015-06" db="UniProtKB">
        <authorList>
            <consortium name="EnsemblMetazoa"/>
        </authorList>
    </citation>
    <scope>IDENTIFICATION</scope>
</reference>
<dbReference type="Gene3D" id="1.20.1070.10">
    <property type="entry name" value="Rhodopsin 7-helix transmembrane proteins"/>
    <property type="match status" value="1"/>
</dbReference>
<name>R7UQE4_CAPTE</name>
<dbReference type="SUPFAM" id="SSF81321">
    <property type="entry name" value="Family A G protein-coupled receptor-like"/>
    <property type="match status" value="1"/>
</dbReference>
<evidence type="ECO:0000256" key="2">
    <source>
        <dbReference type="ARBA" id="ARBA00022475"/>
    </source>
</evidence>
<dbReference type="Pfam" id="PF00001">
    <property type="entry name" value="7tm_1"/>
    <property type="match status" value="1"/>
</dbReference>
<dbReference type="CDD" id="cd00637">
    <property type="entry name" value="7tm_classA_rhodopsin-like"/>
    <property type="match status" value="1"/>
</dbReference>
<evidence type="ECO:0000256" key="5">
    <source>
        <dbReference type="ARBA" id="ARBA00023040"/>
    </source>
</evidence>
<dbReference type="InterPro" id="IPR017452">
    <property type="entry name" value="GPCR_Rhodpsn_7TM"/>
</dbReference>
<feature type="transmembrane region" description="Helical" evidence="10">
    <location>
        <begin position="196"/>
        <end position="216"/>
    </location>
</feature>
<evidence type="ECO:0000256" key="9">
    <source>
        <dbReference type="ARBA" id="ARBA00023224"/>
    </source>
</evidence>
<keyword evidence="8" id="KW-0325">Glycoprotein</keyword>
<reference evidence="12 14" key="2">
    <citation type="journal article" date="2013" name="Nature">
        <title>Insights into bilaterian evolution from three spiralian genomes.</title>
        <authorList>
            <person name="Simakov O."/>
            <person name="Marletaz F."/>
            <person name="Cho S.J."/>
            <person name="Edsinger-Gonzales E."/>
            <person name="Havlak P."/>
            <person name="Hellsten U."/>
            <person name="Kuo D.H."/>
            <person name="Larsson T."/>
            <person name="Lv J."/>
            <person name="Arendt D."/>
            <person name="Savage R."/>
            <person name="Osoegawa K."/>
            <person name="de Jong P."/>
            <person name="Grimwood J."/>
            <person name="Chapman J.A."/>
            <person name="Shapiro H."/>
            <person name="Aerts A."/>
            <person name="Otillar R.P."/>
            <person name="Terry A.Y."/>
            <person name="Boore J.L."/>
            <person name="Grigoriev I.V."/>
            <person name="Lindberg D.R."/>
            <person name="Seaver E.C."/>
            <person name="Weisblat D.A."/>
            <person name="Putnam N.H."/>
            <person name="Rokhsar D.S."/>
        </authorList>
    </citation>
    <scope>NUCLEOTIDE SEQUENCE</scope>
    <source>
        <strain evidence="12 14">I ESC-2004</strain>
    </source>
</reference>